<keyword evidence="2 6" id="KW-0812">Transmembrane</keyword>
<keyword evidence="7" id="KW-0732">Signal</keyword>
<feature type="region of interest" description="Disordered" evidence="5">
    <location>
        <begin position="400"/>
        <end position="420"/>
    </location>
</feature>
<dbReference type="GO" id="GO:0004930">
    <property type="term" value="F:G protein-coupled receptor activity"/>
    <property type="evidence" value="ECO:0007669"/>
    <property type="project" value="InterPro"/>
</dbReference>
<evidence type="ECO:0000259" key="8">
    <source>
        <dbReference type="PROSITE" id="PS50261"/>
    </source>
</evidence>
<accession>A0A8K0GKU5</accession>
<evidence type="ECO:0000256" key="7">
    <source>
        <dbReference type="SAM" id="SignalP"/>
    </source>
</evidence>
<dbReference type="PANTHER" id="PTHR46953:SF1">
    <property type="entry name" value="G-PROTEIN COUPLED RECEPTOR MTH-LIKE 1-RELATED"/>
    <property type="match status" value="1"/>
</dbReference>
<dbReference type="InterPro" id="IPR000832">
    <property type="entry name" value="GPCR_2_secretin-like"/>
</dbReference>
<dbReference type="Proteomes" id="UP000801492">
    <property type="component" value="Unassembled WGS sequence"/>
</dbReference>
<protein>
    <recommendedName>
        <fullName evidence="8">G-protein coupled receptors family 2 profile 2 domain-containing protein</fullName>
    </recommendedName>
</protein>
<dbReference type="PROSITE" id="PS50261">
    <property type="entry name" value="G_PROTEIN_RECEP_F2_4"/>
    <property type="match status" value="1"/>
</dbReference>
<feature type="transmembrane region" description="Helical" evidence="6">
    <location>
        <begin position="177"/>
        <end position="196"/>
    </location>
</feature>
<feature type="compositionally biased region" description="Basic and acidic residues" evidence="5">
    <location>
        <begin position="411"/>
        <end position="420"/>
    </location>
</feature>
<evidence type="ECO:0000256" key="1">
    <source>
        <dbReference type="ARBA" id="ARBA00004141"/>
    </source>
</evidence>
<dbReference type="AlphaFoldDB" id="A0A8K0GKU5"/>
<evidence type="ECO:0000313" key="9">
    <source>
        <dbReference type="EMBL" id="KAF2905337.1"/>
    </source>
</evidence>
<feature type="chain" id="PRO_5035482457" description="G-protein coupled receptors family 2 profile 2 domain-containing protein" evidence="7">
    <location>
        <begin position="19"/>
        <end position="420"/>
    </location>
</feature>
<comment type="subcellular location">
    <subcellularLocation>
        <location evidence="1">Membrane</location>
        <topology evidence="1">Multi-pass membrane protein</topology>
    </subcellularLocation>
</comment>
<dbReference type="Gene3D" id="1.20.1070.10">
    <property type="entry name" value="Rhodopsin 7-helix transmembrane proteins"/>
    <property type="match status" value="1"/>
</dbReference>
<evidence type="ECO:0000256" key="4">
    <source>
        <dbReference type="ARBA" id="ARBA00023136"/>
    </source>
</evidence>
<feature type="transmembrane region" description="Helical" evidence="6">
    <location>
        <begin position="217"/>
        <end position="238"/>
    </location>
</feature>
<dbReference type="Pfam" id="PF00002">
    <property type="entry name" value="7tm_2"/>
    <property type="match status" value="1"/>
</dbReference>
<dbReference type="GO" id="GO:0007166">
    <property type="term" value="P:cell surface receptor signaling pathway"/>
    <property type="evidence" value="ECO:0007669"/>
    <property type="project" value="InterPro"/>
</dbReference>
<dbReference type="EMBL" id="VTPC01000561">
    <property type="protein sequence ID" value="KAF2905337.1"/>
    <property type="molecule type" value="Genomic_DNA"/>
</dbReference>
<gene>
    <name evidence="9" type="ORF">ILUMI_00839</name>
</gene>
<reference evidence="9" key="1">
    <citation type="submission" date="2019-08" db="EMBL/GenBank/DDBJ databases">
        <title>The genome of the North American firefly Photinus pyralis.</title>
        <authorList>
            <consortium name="Photinus pyralis genome working group"/>
            <person name="Fallon T.R."/>
            <person name="Sander Lower S.E."/>
            <person name="Weng J.-K."/>
        </authorList>
    </citation>
    <scope>NUCLEOTIDE SEQUENCE</scope>
    <source>
        <strain evidence="9">TRF0915ILg1</strain>
        <tissue evidence="9">Whole body</tissue>
    </source>
</reference>
<proteinExistence type="predicted"/>
<evidence type="ECO:0000256" key="6">
    <source>
        <dbReference type="SAM" id="Phobius"/>
    </source>
</evidence>
<feature type="transmembrane region" description="Helical" evidence="6">
    <location>
        <begin position="112"/>
        <end position="135"/>
    </location>
</feature>
<evidence type="ECO:0000256" key="5">
    <source>
        <dbReference type="SAM" id="MobiDB-lite"/>
    </source>
</evidence>
<dbReference type="InterPro" id="IPR052808">
    <property type="entry name" value="GPCR_Mth-like"/>
</dbReference>
<feature type="transmembrane region" description="Helical" evidence="6">
    <location>
        <begin position="311"/>
        <end position="332"/>
    </location>
</feature>
<feature type="transmembrane region" description="Helical" evidence="6">
    <location>
        <begin position="338"/>
        <end position="364"/>
    </location>
</feature>
<sequence length="420" mass="48176">MVLKYTLLILSFSYIVFAQNKCCNGTRNLIAKGRCINNVTISGIRCPRKYLLQSDTTENFTIDNEGSLIEDGGMVISPDRYCLTKFIENGPDVALVCFTENHDIMIESSAMFTLRAICALISVLFLIVTIIVYILVPDLRDLQGKCLLNSIWCLALAMLILATLQLELHLPNVLCHITGHVVFALFLATFTWLNIISFHIWRTTVYPNMLGTNRQWYLIYCIYGYGIPLIIVLTAIIAHHAPGDHIKPRIGEASCWFSGRDGTWAYFYGPIAFLLIVNIIFFFWTIKTLWRDMKNCNDSPKLKSMKYKCLLYVKLFFIMGLSWIFEVISFAFQNKVDFLDYIWIVTDFINALQGVLIFLILVPFRKRALRGLAKRGLSCIPQQWKALEDEECDETLEEERLAKGNVPEQTYKSKENQSIA</sequence>
<dbReference type="OrthoDB" id="6082634at2759"/>
<keyword evidence="10" id="KW-1185">Reference proteome</keyword>
<dbReference type="PANTHER" id="PTHR46953">
    <property type="entry name" value="G-PROTEIN COUPLED RECEPTOR MTH-LIKE 1-RELATED"/>
    <property type="match status" value="1"/>
</dbReference>
<name>A0A8K0GKU5_IGNLU</name>
<evidence type="ECO:0000256" key="3">
    <source>
        <dbReference type="ARBA" id="ARBA00022989"/>
    </source>
</evidence>
<keyword evidence="3 6" id="KW-1133">Transmembrane helix</keyword>
<comment type="caution">
    <text evidence="9">The sequence shown here is derived from an EMBL/GenBank/DDBJ whole genome shotgun (WGS) entry which is preliminary data.</text>
</comment>
<feature type="signal peptide" evidence="7">
    <location>
        <begin position="1"/>
        <end position="18"/>
    </location>
</feature>
<evidence type="ECO:0000256" key="2">
    <source>
        <dbReference type="ARBA" id="ARBA00022692"/>
    </source>
</evidence>
<organism evidence="9 10">
    <name type="scientific">Ignelater luminosus</name>
    <name type="common">Cucubano</name>
    <name type="synonym">Pyrophorus luminosus</name>
    <dbReference type="NCBI Taxonomy" id="2038154"/>
    <lineage>
        <taxon>Eukaryota</taxon>
        <taxon>Metazoa</taxon>
        <taxon>Ecdysozoa</taxon>
        <taxon>Arthropoda</taxon>
        <taxon>Hexapoda</taxon>
        <taxon>Insecta</taxon>
        <taxon>Pterygota</taxon>
        <taxon>Neoptera</taxon>
        <taxon>Endopterygota</taxon>
        <taxon>Coleoptera</taxon>
        <taxon>Polyphaga</taxon>
        <taxon>Elateriformia</taxon>
        <taxon>Elateroidea</taxon>
        <taxon>Elateridae</taxon>
        <taxon>Agrypninae</taxon>
        <taxon>Pyrophorini</taxon>
        <taxon>Ignelater</taxon>
    </lineage>
</organism>
<feature type="domain" description="G-protein coupled receptors family 2 profile 2" evidence="8">
    <location>
        <begin position="111"/>
        <end position="365"/>
    </location>
</feature>
<evidence type="ECO:0000313" key="10">
    <source>
        <dbReference type="Proteomes" id="UP000801492"/>
    </source>
</evidence>
<feature type="transmembrane region" description="Helical" evidence="6">
    <location>
        <begin position="266"/>
        <end position="290"/>
    </location>
</feature>
<dbReference type="CDD" id="cd15039">
    <property type="entry name" value="7tmB3_Methuselah-like"/>
    <property type="match status" value="1"/>
</dbReference>
<dbReference type="GO" id="GO:0016020">
    <property type="term" value="C:membrane"/>
    <property type="evidence" value="ECO:0007669"/>
    <property type="project" value="UniProtKB-SubCell"/>
</dbReference>
<keyword evidence="4 6" id="KW-0472">Membrane</keyword>
<dbReference type="InterPro" id="IPR017981">
    <property type="entry name" value="GPCR_2-like_7TM"/>
</dbReference>
<feature type="transmembrane region" description="Helical" evidence="6">
    <location>
        <begin position="147"/>
        <end position="165"/>
    </location>
</feature>